<gene>
    <name evidence="1" type="ORF">pSH696_34_42</name>
</gene>
<organism evidence="1">
    <name type="scientific">Salmonella enterica subsp. enterica serovar Heidelberg</name>
    <dbReference type="NCBI Taxonomy" id="611"/>
    <lineage>
        <taxon>Bacteria</taxon>
        <taxon>Pseudomonadati</taxon>
        <taxon>Pseudomonadota</taxon>
        <taxon>Gammaproteobacteria</taxon>
        <taxon>Enterobacterales</taxon>
        <taxon>Enterobacteriaceae</taxon>
        <taxon>Salmonella</taxon>
    </lineage>
</organism>
<proteinExistence type="predicted"/>
<dbReference type="EMBL" id="JX258654">
    <property type="protein sequence ID" value="AFR24560.1"/>
    <property type="molecule type" value="Genomic_DNA"/>
</dbReference>
<protein>
    <submittedName>
        <fullName evidence="1">Uncharacterized protein</fullName>
    </submittedName>
</protein>
<geneLocation type="plasmid" evidence="1">
    <name>pSH696_34</name>
</geneLocation>
<name>J7LQF4_SALET</name>
<evidence type="ECO:0000313" key="1">
    <source>
        <dbReference type="EMBL" id="AFR24560.1"/>
    </source>
</evidence>
<sequence>MVNGFQFAGNIRRKVIPCGTSGNLKQEKQKNHTSHKFTLLSVHEHL</sequence>
<accession>J7LQF4</accession>
<dbReference type="AlphaFoldDB" id="J7LQF4"/>
<reference evidence="1" key="1">
    <citation type="journal article" date="2013" name="PLoS ONE">
        <title>Impact of Plasmids, Including Those EncodingVirB4/D4 Type IV Secretion Systems, on Salmonella enterica serovar Heidelberg Virulence in Macrophages and Epithelial Cells.</title>
        <authorList>
            <person name="Gokulan K."/>
            <person name="Khare S."/>
            <person name="Rooney A.W."/>
            <person name="Han J."/>
            <person name="Lynne A.M."/>
            <person name="Foley S.L."/>
        </authorList>
    </citation>
    <scope>NUCLEOTIDE SEQUENCE</scope>
    <source>
        <plasmid evidence="1">pSH696_34</plasmid>
    </source>
</reference>
<keyword evidence="1" id="KW-0614">Plasmid</keyword>